<dbReference type="PROSITE" id="PS51257">
    <property type="entry name" value="PROKAR_LIPOPROTEIN"/>
    <property type="match status" value="1"/>
</dbReference>
<comment type="caution">
    <text evidence="1">The sequence shown here is derived from an EMBL/GenBank/DDBJ whole genome shotgun (WGS) entry which is preliminary data.</text>
</comment>
<dbReference type="EMBL" id="JADDIV010000003">
    <property type="protein sequence ID" value="MBE7368351.1"/>
    <property type="molecule type" value="Genomic_DNA"/>
</dbReference>
<sequence>MRYRGVLVLAAMVALSGCGDELPKSAGVNNTAVLGGYAPGQARTPEGQVLTDGRGQPIPPAPVPAGVQAQAVRSAEEGALAVWVQEGHVVASGWTRDGGWTPPQALEEIYGVASDPQVAGNGRGSAMAVWRHTVGSIHSLRFSRFDTASGWSVPDVMPGALPRPDVSGPGDPTVPRLQMDAEGNVVAQWPSGFAADEVQTARYLAGQGWSAASSERMAANPAAPLAR</sequence>
<evidence type="ECO:0000313" key="1">
    <source>
        <dbReference type="EMBL" id="MBE7368351.1"/>
    </source>
</evidence>
<dbReference type="Proteomes" id="UP000806285">
    <property type="component" value="Unassembled WGS sequence"/>
</dbReference>
<reference evidence="1 2" key="1">
    <citation type="submission" date="2020-10" db="EMBL/GenBank/DDBJ databases">
        <title>Ramlibacter sp. HM2 16S ribosomal RNA gene Genome sequencing and assembly.</title>
        <authorList>
            <person name="Kang M."/>
        </authorList>
    </citation>
    <scope>NUCLEOTIDE SEQUENCE [LARGE SCALE GENOMIC DNA]</scope>
    <source>
        <strain evidence="1 2">HM2</strain>
    </source>
</reference>
<protein>
    <recommendedName>
        <fullName evidence="3">Lipoprotein</fullName>
    </recommendedName>
</protein>
<dbReference type="RefSeq" id="WP_193676946.1">
    <property type="nucleotide sequence ID" value="NZ_JADDIV010000003.1"/>
</dbReference>
<name>A0ABR9S4B0_9BURK</name>
<proteinExistence type="predicted"/>
<evidence type="ECO:0008006" key="3">
    <source>
        <dbReference type="Google" id="ProtNLM"/>
    </source>
</evidence>
<keyword evidence="2" id="KW-1185">Reference proteome</keyword>
<gene>
    <name evidence="1" type="ORF">IM787_12400</name>
</gene>
<evidence type="ECO:0000313" key="2">
    <source>
        <dbReference type="Proteomes" id="UP000806285"/>
    </source>
</evidence>
<organism evidence="1 2">
    <name type="scientific">Ramlibacter pallidus</name>
    <dbReference type="NCBI Taxonomy" id="2780087"/>
    <lineage>
        <taxon>Bacteria</taxon>
        <taxon>Pseudomonadati</taxon>
        <taxon>Pseudomonadota</taxon>
        <taxon>Betaproteobacteria</taxon>
        <taxon>Burkholderiales</taxon>
        <taxon>Comamonadaceae</taxon>
        <taxon>Ramlibacter</taxon>
    </lineage>
</organism>
<accession>A0ABR9S4B0</accession>